<comment type="caution">
    <text evidence="4">The sequence shown here is derived from an EMBL/GenBank/DDBJ whole genome shotgun (WGS) entry which is preliminary data.</text>
</comment>
<protein>
    <submittedName>
        <fullName evidence="4">Deacetylvindoline O-acetyltransferase</fullName>
    </submittedName>
</protein>
<reference evidence="4 5" key="1">
    <citation type="journal article" date="2022" name="Nat. Plants">
        <title>Genomes of leafy and leafless Platanthera orchids illuminate the evolution of mycoheterotrophy.</title>
        <authorList>
            <person name="Li M.H."/>
            <person name="Liu K.W."/>
            <person name="Li Z."/>
            <person name="Lu H.C."/>
            <person name="Ye Q.L."/>
            <person name="Zhang D."/>
            <person name="Wang J.Y."/>
            <person name="Li Y.F."/>
            <person name="Zhong Z.M."/>
            <person name="Liu X."/>
            <person name="Yu X."/>
            <person name="Liu D.K."/>
            <person name="Tu X.D."/>
            <person name="Liu B."/>
            <person name="Hao Y."/>
            <person name="Liao X.Y."/>
            <person name="Jiang Y.T."/>
            <person name="Sun W.H."/>
            <person name="Chen J."/>
            <person name="Chen Y.Q."/>
            <person name="Ai Y."/>
            <person name="Zhai J.W."/>
            <person name="Wu S.S."/>
            <person name="Zhou Z."/>
            <person name="Hsiao Y.Y."/>
            <person name="Wu W.L."/>
            <person name="Chen Y.Y."/>
            <person name="Lin Y.F."/>
            <person name="Hsu J.L."/>
            <person name="Li C.Y."/>
            <person name="Wang Z.W."/>
            <person name="Zhao X."/>
            <person name="Zhong W.Y."/>
            <person name="Ma X.K."/>
            <person name="Ma L."/>
            <person name="Huang J."/>
            <person name="Chen G.Z."/>
            <person name="Huang M.Z."/>
            <person name="Huang L."/>
            <person name="Peng D.H."/>
            <person name="Luo Y.B."/>
            <person name="Zou S.Q."/>
            <person name="Chen S.P."/>
            <person name="Lan S."/>
            <person name="Tsai W.C."/>
            <person name="Van de Peer Y."/>
            <person name="Liu Z.J."/>
        </authorList>
    </citation>
    <scope>NUCLEOTIDE SEQUENCE [LARGE SCALE GENOMIC DNA]</scope>
    <source>
        <strain evidence="4">Lor288</strain>
    </source>
</reference>
<dbReference type="Gene3D" id="3.30.559.10">
    <property type="entry name" value="Chloramphenicol acetyltransferase-like domain"/>
    <property type="match status" value="1"/>
</dbReference>
<dbReference type="Proteomes" id="UP001412067">
    <property type="component" value="Unassembled WGS sequence"/>
</dbReference>
<evidence type="ECO:0000313" key="4">
    <source>
        <dbReference type="EMBL" id="KAK8960176.1"/>
    </source>
</evidence>
<dbReference type="Pfam" id="PF02458">
    <property type="entry name" value="Transferase"/>
    <property type="match status" value="1"/>
</dbReference>
<evidence type="ECO:0000256" key="1">
    <source>
        <dbReference type="ARBA" id="ARBA00009861"/>
    </source>
</evidence>
<dbReference type="EMBL" id="JBBWWR010000011">
    <property type="protein sequence ID" value="KAK8960176.1"/>
    <property type="molecule type" value="Genomic_DNA"/>
</dbReference>
<keyword evidence="2" id="KW-0808">Transferase</keyword>
<sequence length="177" mass="19699">MTAVPVAETMLDNFSIPVMLPEEDGSWKNLTLCLRRAVMELDDEKMRAARGPSWLEFAVKSQRQMTRLPTRCVFSSWCRFPAYGMDFGWGKPAWVAFGGSIIKHSVVIVDRKGGDGVEAWVSLEQDEMGHLVHQTLPPTGDSPGKKPAAVVYDRKGRIRKSPLALGFWREGKAGFCG</sequence>
<evidence type="ECO:0000256" key="3">
    <source>
        <dbReference type="ARBA" id="ARBA00023315"/>
    </source>
</evidence>
<accession>A0ABR2M8G6</accession>
<comment type="similarity">
    <text evidence="1">Belongs to the plant acyltransferase family.</text>
</comment>
<organism evidence="4 5">
    <name type="scientific">Platanthera guangdongensis</name>
    <dbReference type="NCBI Taxonomy" id="2320717"/>
    <lineage>
        <taxon>Eukaryota</taxon>
        <taxon>Viridiplantae</taxon>
        <taxon>Streptophyta</taxon>
        <taxon>Embryophyta</taxon>
        <taxon>Tracheophyta</taxon>
        <taxon>Spermatophyta</taxon>
        <taxon>Magnoliopsida</taxon>
        <taxon>Liliopsida</taxon>
        <taxon>Asparagales</taxon>
        <taxon>Orchidaceae</taxon>
        <taxon>Orchidoideae</taxon>
        <taxon>Orchideae</taxon>
        <taxon>Orchidinae</taxon>
        <taxon>Platanthera</taxon>
    </lineage>
</organism>
<evidence type="ECO:0000313" key="5">
    <source>
        <dbReference type="Proteomes" id="UP001412067"/>
    </source>
</evidence>
<dbReference type="InterPro" id="IPR023213">
    <property type="entry name" value="CAT-like_dom_sf"/>
</dbReference>
<name>A0ABR2M8G6_9ASPA</name>
<gene>
    <name evidence="4" type="primary">DAT</name>
    <name evidence="4" type="ORF">KSP40_PGU017799</name>
</gene>
<keyword evidence="3" id="KW-0012">Acyltransferase</keyword>
<dbReference type="PANTHER" id="PTHR31623:SF17">
    <property type="entry name" value="F21J9.9"/>
    <property type="match status" value="1"/>
</dbReference>
<proteinExistence type="inferred from homology"/>
<evidence type="ECO:0000256" key="2">
    <source>
        <dbReference type="ARBA" id="ARBA00022679"/>
    </source>
</evidence>
<dbReference type="PANTHER" id="PTHR31623">
    <property type="entry name" value="F21J9.9"/>
    <property type="match status" value="1"/>
</dbReference>
<keyword evidence="5" id="KW-1185">Reference proteome</keyword>